<dbReference type="AlphaFoldDB" id="A0A642UFA7"/>
<name>A0A642UFA7_DIURU</name>
<dbReference type="GO" id="GO:0031511">
    <property type="term" value="C:Mis6-Sim4 complex"/>
    <property type="evidence" value="ECO:0007669"/>
    <property type="project" value="InterPro"/>
</dbReference>
<sequence length="227" mass="25826">MELSNPVALKQFIDEQVERIRAPLQLQPQFLNHQFSESQVNKILSRIYTHVNNYCDKAFREAFTEMLVQLISDQKREEYEQLAKAYAESKLLVDYVVAPVTKVPTGLTPEQKLAKMQKVIEALPEAKTMTGSARSRAYGQARADLIEAYTKMRTKRAQLERLRSLHQQLRGITAIVKPKVSSGISNDALDSDEEVERATTVGEYADPEPEIKQFIQLVDTKIVQKST</sequence>
<comment type="caution">
    <text evidence="1">The sequence shown here is derived from an EMBL/GenBank/DDBJ whole genome shotgun (WGS) entry which is preliminary data.</text>
</comment>
<protein>
    <submittedName>
        <fullName evidence="1">Uncharacterized protein</fullName>
    </submittedName>
</protein>
<keyword evidence="2" id="KW-1185">Reference proteome</keyword>
<dbReference type="EMBL" id="SWFT01000149">
    <property type="protein sequence ID" value="KAA8897960.1"/>
    <property type="molecule type" value="Genomic_DNA"/>
</dbReference>
<reference evidence="1 2" key="1">
    <citation type="submission" date="2019-07" db="EMBL/GenBank/DDBJ databases">
        <title>Genome assembly of two rare yeast pathogens: Diutina rugosa and Trichomonascus ciferrii.</title>
        <authorList>
            <person name="Mixao V."/>
            <person name="Saus E."/>
            <person name="Hansen A."/>
            <person name="Lass-Flor C."/>
            <person name="Gabaldon T."/>
        </authorList>
    </citation>
    <scope>NUCLEOTIDE SEQUENCE [LARGE SCALE GENOMIC DNA]</scope>
    <source>
        <strain evidence="1 2">CBS 613</strain>
    </source>
</reference>
<dbReference type="Pfam" id="PF13093">
    <property type="entry name" value="FTA4"/>
    <property type="match status" value="1"/>
</dbReference>
<gene>
    <name evidence="1" type="ORF">DIURU_004813</name>
</gene>
<dbReference type="InterPro" id="IPR025207">
    <property type="entry name" value="Sim4_Fta4"/>
</dbReference>
<dbReference type="VEuPathDB" id="FungiDB:DIURU_004813"/>
<evidence type="ECO:0000313" key="1">
    <source>
        <dbReference type="EMBL" id="KAA8897960.1"/>
    </source>
</evidence>
<accession>A0A642UFA7</accession>
<dbReference type="Proteomes" id="UP000449547">
    <property type="component" value="Unassembled WGS sequence"/>
</dbReference>
<evidence type="ECO:0000313" key="2">
    <source>
        <dbReference type="Proteomes" id="UP000449547"/>
    </source>
</evidence>
<organism evidence="1 2">
    <name type="scientific">Diutina rugosa</name>
    <name type="common">Yeast</name>
    <name type="synonym">Candida rugosa</name>
    <dbReference type="NCBI Taxonomy" id="5481"/>
    <lineage>
        <taxon>Eukaryota</taxon>
        <taxon>Fungi</taxon>
        <taxon>Dikarya</taxon>
        <taxon>Ascomycota</taxon>
        <taxon>Saccharomycotina</taxon>
        <taxon>Pichiomycetes</taxon>
        <taxon>Debaryomycetaceae</taxon>
        <taxon>Diutina</taxon>
    </lineage>
</organism>
<proteinExistence type="predicted"/>
<dbReference type="GeneID" id="54783464"/>
<dbReference type="RefSeq" id="XP_034010217.1">
    <property type="nucleotide sequence ID" value="XM_034157728.1"/>
</dbReference>